<evidence type="ECO:0000256" key="1">
    <source>
        <dbReference type="ARBA" id="ARBA00009897"/>
    </source>
</evidence>
<feature type="domain" description="GS catalytic" evidence="8">
    <location>
        <begin position="120"/>
        <end position="451"/>
    </location>
</feature>
<sequence>MRAPMTIEDLRRRAADDTIDTVVVAMPDIHGRLVGKRLDVKHFLDDVLGPGVNACSYLITRDIDMEIVDGFEIAGWDSGLGDFTLMPDLGTLRPVPWMPGTAMVIADARWEDARPVVQSPREILRQQLARLAERGWTALVATELEFLLFDDDYRLAHEKHYHDLRRSTYYNIDYTISGTSSAEPLMRQIRRGMRDAGMEVEALKGECNVGQFELGFKYSDALTTCDNHVIYKDGAKEIATANDVSLTFMAKFDDGPGNSCHVHLSLIDEAGEPVFAGRDGTGFSKTFEQFLAGQLATAREFGVAVAPNINSYKRFRDGSFAPTALSWGRDNRTCAVRVLGESRSLRLENRTPGADVNPYLAVAAIIAGGLHGIEQKLELKSAETGNAYESSAERMPTSLAEAAALWQNSEIAAKAFGADVVHHYANAAFQQVAAHESAVTDWDRARGFERS</sequence>
<feature type="domain" description="GS beta-grasp" evidence="7">
    <location>
        <begin position="17"/>
        <end position="113"/>
    </location>
</feature>
<evidence type="ECO:0000313" key="10">
    <source>
        <dbReference type="Proteomes" id="UP001526201"/>
    </source>
</evidence>
<evidence type="ECO:0000256" key="2">
    <source>
        <dbReference type="ARBA" id="ARBA00022598"/>
    </source>
</evidence>
<organism evidence="9 10">
    <name type="scientific">Mycolicibacterium komossense</name>
    <dbReference type="NCBI Taxonomy" id="1779"/>
    <lineage>
        <taxon>Bacteria</taxon>
        <taxon>Bacillati</taxon>
        <taxon>Actinomycetota</taxon>
        <taxon>Actinomycetes</taxon>
        <taxon>Mycobacteriales</taxon>
        <taxon>Mycobacteriaceae</taxon>
        <taxon>Mycolicibacterium</taxon>
    </lineage>
</organism>
<dbReference type="RefSeq" id="WP_264070267.1">
    <property type="nucleotide sequence ID" value="NZ_JACKTY010000039.1"/>
</dbReference>
<keyword evidence="4" id="KW-0067">ATP-binding</keyword>
<dbReference type="SMART" id="SM01230">
    <property type="entry name" value="Gln-synt_C"/>
    <property type="match status" value="1"/>
</dbReference>
<dbReference type="PROSITE" id="PS51987">
    <property type="entry name" value="GS_CATALYTIC"/>
    <property type="match status" value="1"/>
</dbReference>
<evidence type="ECO:0000256" key="3">
    <source>
        <dbReference type="ARBA" id="ARBA00022741"/>
    </source>
</evidence>
<accession>A0ABT3CI02</accession>
<keyword evidence="3" id="KW-0547">Nucleotide-binding</keyword>
<evidence type="ECO:0000313" key="9">
    <source>
        <dbReference type="EMBL" id="MCV7229067.1"/>
    </source>
</evidence>
<gene>
    <name evidence="9" type="ORF">H7J73_23920</name>
</gene>
<evidence type="ECO:0000259" key="8">
    <source>
        <dbReference type="PROSITE" id="PS51987"/>
    </source>
</evidence>
<keyword evidence="2" id="KW-0436">Ligase</keyword>
<dbReference type="InterPro" id="IPR008146">
    <property type="entry name" value="Gln_synth_cat_dom"/>
</dbReference>
<keyword evidence="10" id="KW-1185">Reference proteome</keyword>
<dbReference type="PANTHER" id="PTHR43785:SF12">
    <property type="entry name" value="TYPE-1 GLUTAMINE SYNTHETASE 2"/>
    <property type="match status" value="1"/>
</dbReference>
<comment type="caution">
    <text evidence="9">The sequence shown here is derived from an EMBL/GenBank/DDBJ whole genome shotgun (WGS) entry which is preliminary data.</text>
</comment>
<dbReference type="PANTHER" id="PTHR43785">
    <property type="entry name" value="GAMMA-GLUTAMYLPUTRESCINE SYNTHETASE"/>
    <property type="match status" value="1"/>
</dbReference>
<evidence type="ECO:0000256" key="5">
    <source>
        <dbReference type="PROSITE-ProRule" id="PRU01330"/>
    </source>
</evidence>
<dbReference type="EMBL" id="JACKTY010000039">
    <property type="protein sequence ID" value="MCV7229067.1"/>
    <property type="molecule type" value="Genomic_DNA"/>
</dbReference>
<dbReference type="SUPFAM" id="SSF55931">
    <property type="entry name" value="Glutamine synthetase/guanido kinase"/>
    <property type="match status" value="1"/>
</dbReference>
<dbReference type="SUPFAM" id="SSF54368">
    <property type="entry name" value="Glutamine synthetase, N-terminal domain"/>
    <property type="match status" value="1"/>
</dbReference>
<comment type="similarity">
    <text evidence="1 5 6">Belongs to the glutamine synthetase family.</text>
</comment>
<evidence type="ECO:0000256" key="4">
    <source>
        <dbReference type="ARBA" id="ARBA00022840"/>
    </source>
</evidence>
<dbReference type="InterPro" id="IPR008147">
    <property type="entry name" value="Gln_synt_N"/>
</dbReference>
<proteinExistence type="inferred from homology"/>
<protein>
    <submittedName>
        <fullName evidence="9">Glutamine synthetase</fullName>
    </submittedName>
</protein>
<dbReference type="Pfam" id="PF00120">
    <property type="entry name" value="Gln-synt_C"/>
    <property type="match status" value="1"/>
</dbReference>
<evidence type="ECO:0000259" key="7">
    <source>
        <dbReference type="PROSITE" id="PS51986"/>
    </source>
</evidence>
<dbReference type="Gene3D" id="3.10.20.70">
    <property type="entry name" value="Glutamine synthetase, N-terminal domain"/>
    <property type="match status" value="1"/>
</dbReference>
<dbReference type="PROSITE" id="PS51986">
    <property type="entry name" value="GS_BETA_GRASP"/>
    <property type="match status" value="1"/>
</dbReference>
<name>A0ABT3CI02_9MYCO</name>
<dbReference type="Gene3D" id="3.30.590.10">
    <property type="entry name" value="Glutamine synthetase/guanido kinase, catalytic domain"/>
    <property type="match status" value="1"/>
</dbReference>
<evidence type="ECO:0000256" key="6">
    <source>
        <dbReference type="RuleBase" id="RU000384"/>
    </source>
</evidence>
<dbReference type="InterPro" id="IPR014746">
    <property type="entry name" value="Gln_synth/guanido_kin_cat_dom"/>
</dbReference>
<reference evidence="9 10" key="1">
    <citation type="journal article" date="2022" name="BMC Genomics">
        <title>Comparative genome analysis of mycobacteria focusing on tRNA and non-coding RNA.</title>
        <authorList>
            <person name="Behra P.R.K."/>
            <person name="Pettersson B.M.F."/>
            <person name="Ramesh M."/>
            <person name="Das S."/>
            <person name="Dasgupta S."/>
            <person name="Kirsebom L.A."/>
        </authorList>
    </citation>
    <scope>NUCLEOTIDE SEQUENCE [LARGE SCALE GENOMIC DNA]</scope>
    <source>
        <strain evidence="9 10">DSM 44078</strain>
    </source>
</reference>
<dbReference type="InterPro" id="IPR036651">
    <property type="entry name" value="Gln_synt_N_sf"/>
</dbReference>
<dbReference type="Proteomes" id="UP001526201">
    <property type="component" value="Unassembled WGS sequence"/>
</dbReference>